<name>A0ABW5QXF9_9BACL</name>
<dbReference type="SUPFAM" id="SSF158622">
    <property type="entry name" value="YheA/YmcA-like"/>
    <property type="match status" value="1"/>
</dbReference>
<dbReference type="InterPro" id="IPR052767">
    <property type="entry name" value="Bact_com_dev_regulator"/>
</dbReference>
<gene>
    <name evidence="1" type="ORF">ACFSW5_12450</name>
</gene>
<organism evidence="1 2">
    <name type="scientific">Paenibacillus thailandensis</name>
    <dbReference type="NCBI Taxonomy" id="393250"/>
    <lineage>
        <taxon>Bacteria</taxon>
        <taxon>Bacillati</taxon>
        <taxon>Bacillota</taxon>
        <taxon>Bacilli</taxon>
        <taxon>Bacillales</taxon>
        <taxon>Paenibacillaceae</taxon>
        <taxon>Paenibacillus</taxon>
    </lineage>
</organism>
<keyword evidence="2" id="KW-1185">Reference proteome</keyword>
<dbReference type="EMBL" id="JBHUMY010000012">
    <property type="protein sequence ID" value="MFD2661062.1"/>
    <property type="molecule type" value="Genomic_DNA"/>
</dbReference>
<evidence type="ECO:0000313" key="1">
    <source>
        <dbReference type="EMBL" id="MFD2661062.1"/>
    </source>
</evidence>
<dbReference type="InterPro" id="IPR010368">
    <property type="entry name" value="Com_YlbF"/>
</dbReference>
<protein>
    <submittedName>
        <fullName evidence="1">YlbF family regulator</fullName>
    </submittedName>
</protein>
<dbReference type="Gene3D" id="1.20.1500.10">
    <property type="entry name" value="YheA/YmcA-like"/>
    <property type="match status" value="1"/>
</dbReference>
<proteinExistence type="predicted"/>
<dbReference type="RefSeq" id="WP_379273371.1">
    <property type="nucleotide sequence ID" value="NZ_JBHUGT010000024.1"/>
</dbReference>
<reference evidence="2" key="1">
    <citation type="journal article" date="2019" name="Int. J. Syst. Evol. Microbiol.">
        <title>The Global Catalogue of Microorganisms (GCM) 10K type strain sequencing project: providing services to taxonomists for standard genome sequencing and annotation.</title>
        <authorList>
            <consortium name="The Broad Institute Genomics Platform"/>
            <consortium name="The Broad Institute Genome Sequencing Center for Infectious Disease"/>
            <person name="Wu L."/>
            <person name="Ma J."/>
        </authorList>
    </citation>
    <scope>NUCLEOTIDE SEQUENCE [LARGE SCALE GENOMIC DNA]</scope>
    <source>
        <strain evidence="2">TISTR 1827</strain>
    </source>
</reference>
<dbReference type="PANTHER" id="PTHR38448:SF2">
    <property type="entry name" value="REGULATORY PROTEIN YLBF"/>
    <property type="match status" value="1"/>
</dbReference>
<evidence type="ECO:0000313" key="2">
    <source>
        <dbReference type="Proteomes" id="UP001597493"/>
    </source>
</evidence>
<dbReference type="PANTHER" id="PTHR38448">
    <property type="entry name" value="REGULATORY PROTEIN YLBF-RELATED"/>
    <property type="match status" value="1"/>
</dbReference>
<sequence length="160" mass="17453">MPTAARQITAWPDEETAAPLDMASLLLCAYELGDSINQSAEVAEYLYWKQRVENDEEVKAVQRRFAKAKELFEETRRFGRYHPNFHSAKKEVKEIEKELDAFECVSKFKAAELAVDTMLHDVALLIAGSVSESIKVPGNEQSLGGCGSGGSCSCGSGGCG</sequence>
<dbReference type="InterPro" id="IPR023378">
    <property type="entry name" value="YheA/YmcA-like_dom_sf"/>
</dbReference>
<dbReference type="Pfam" id="PF06133">
    <property type="entry name" value="Com_YlbF"/>
    <property type="match status" value="1"/>
</dbReference>
<comment type="caution">
    <text evidence="1">The sequence shown here is derived from an EMBL/GenBank/DDBJ whole genome shotgun (WGS) entry which is preliminary data.</text>
</comment>
<accession>A0ABW5QXF9</accession>
<dbReference type="Proteomes" id="UP001597493">
    <property type="component" value="Unassembled WGS sequence"/>
</dbReference>